<reference evidence="1 2" key="1">
    <citation type="submission" date="2020-08" db="EMBL/GenBank/DDBJ databases">
        <title>Genomic Encyclopedia of Type Strains, Phase III (KMG-III): the genomes of soil and plant-associated and newly described type strains.</title>
        <authorList>
            <person name="Whitman W."/>
        </authorList>
    </citation>
    <scope>NUCLEOTIDE SEQUENCE [LARGE SCALE GENOMIC DNA]</scope>
    <source>
        <strain evidence="1 2">CECT 8960</strain>
    </source>
</reference>
<protein>
    <submittedName>
        <fullName evidence="1">Uncharacterized protein</fullName>
    </submittedName>
</protein>
<proteinExistence type="predicted"/>
<sequence length="35" mass="3985">MLRWMWGRAGDGAVQLDGNRWVIGKLRAMLEVVAQ</sequence>
<name>A0A7W7VE44_9PSEU</name>
<dbReference type="EMBL" id="JACHJQ010000003">
    <property type="protein sequence ID" value="MBB4906868.1"/>
    <property type="molecule type" value="Genomic_DNA"/>
</dbReference>
<comment type="caution">
    <text evidence="1">The sequence shown here is derived from an EMBL/GenBank/DDBJ whole genome shotgun (WGS) entry which is preliminary data.</text>
</comment>
<organism evidence="1 2">
    <name type="scientific">Actinophytocola algeriensis</name>
    <dbReference type="NCBI Taxonomy" id="1768010"/>
    <lineage>
        <taxon>Bacteria</taxon>
        <taxon>Bacillati</taxon>
        <taxon>Actinomycetota</taxon>
        <taxon>Actinomycetes</taxon>
        <taxon>Pseudonocardiales</taxon>
        <taxon>Pseudonocardiaceae</taxon>
    </lineage>
</organism>
<evidence type="ECO:0000313" key="1">
    <source>
        <dbReference type="EMBL" id="MBB4906868.1"/>
    </source>
</evidence>
<gene>
    <name evidence="1" type="ORF">FHR82_003088</name>
</gene>
<evidence type="ECO:0000313" key="2">
    <source>
        <dbReference type="Proteomes" id="UP000520767"/>
    </source>
</evidence>
<keyword evidence="2" id="KW-1185">Reference proteome</keyword>
<dbReference type="Proteomes" id="UP000520767">
    <property type="component" value="Unassembled WGS sequence"/>
</dbReference>
<dbReference type="AlphaFoldDB" id="A0A7W7VE44"/>
<accession>A0A7W7VE44</accession>